<keyword evidence="2" id="KW-0255">Endonuclease</keyword>
<dbReference type="InterPro" id="IPR003615">
    <property type="entry name" value="HNH_nuc"/>
</dbReference>
<dbReference type="GO" id="GO:0004519">
    <property type="term" value="F:endonuclease activity"/>
    <property type="evidence" value="ECO:0007669"/>
    <property type="project" value="UniProtKB-KW"/>
</dbReference>
<sequence>MIGSQLRKLVTERAEGRCEYCLIHQDFSIYAHEIDHIIPIKHGGKNHPDNLALSCLSCNRHKGSDFATIDPNTGAIIPLFNPRSQVWTEHFILREGIIEGLTQMGQGTARLLQFNTAKRILQRQLLIDQEKYP</sequence>
<gene>
    <name evidence="2" type="ORF">PJF56_07215</name>
</gene>
<keyword evidence="2" id="KW-0378">Hydrolase</keyword>
<keyword evidence="2" id="KW-0540">Nuclease</keyword>
<evidence type="ECO:0000259" key="1">
    <source>
        <dbReference type="SMART" id="SM00507"/>
    </source>
</evidence>
<proteinExistence type="predicted"/>
<organism evidence="2 3">
    <name type="scientific">Roseofilum halophilum BLCC-M91</name>
    <dbReference type="NCBI Taxonomy" id="3022259"/>
    <lineage>
        <taxon>Bacteria</taxon>
        <taxon>Bacillati</taxon>
        <taxon>Cyanobacteriota</taxon>
        <taxon>Cyanophyceae</taxon>
        <taxon>Desertifilales</taxon>
        <taxon>Desertifilaceae</taxon>
        <taxon>Roseofilum</taxon>
        <taxon>Roseofilum halophilum</taxon>
    </lineage>
</organism>
<dbReference type="Pfam" id="PF01844">
    <property type="entry name" value="HNH"/>
    <property type="match status" value="1"/>
</dbReference>
<dbReference type="Proteomes" id="UP001231370">
    <property type="component" value="Unassembled WGS sequence"/>
</dbReference>
<dbReference type="CDD" id="cd00085">
    <property type="entry name" value="HNHc"/>
    <property type="match status" value="1"/>
</dbReference>
<dbReference type="PANTHER" id="PTHR33877">
    <property type="entry name" value="SLL1193 PROTEIN"/>
    <property type="match status" value="1"/>
</dbReference>
<dbReference type="SMART" id="SM00507">
    <property type="entry name" value="HNHc"/>
    <property type="match status" value="1"/>
</dbReference>
<accession>A0ABT7BHI4</accession>
<dbReference type="InterPro" id="IPR052892">
    <property type="entry name" value="NA-targeting_endonuclease"/>
</dbReference>
<name>A0ABT7BHI4_9CYAN</name>
<evidence type="ECO:0000313" key="2">
    <source>
        <dbReference type="EMBL" id="MDJ1178647.1"/>
    </source>
</evidence>
<dbReference type="InterPro" id="IPR002711">
    <property type="entry name" value="HNH"/>
</dbReference>
<dbReference type="PANTHER" id="PTHR33877:SF1">
    <property type="entry name" value="TYPE IV METHYL-DIRECTED RESTRICTION ENZYME ECOKMCRA"/>
    <property type="match status" value="1"/>
</dbReference>
<reference evidence="2 3" key="1">
    <citation type="submission" date="2023-01" db="EMBL/GenBank/DDBJ databases">
        <title>Novel diversity within Roseofilum (Cyanobacteria; Desertifilaceae) from marine benthic mats with descriptions of four novel species.</title>
        <authorList>
            <person name="Wang Y."/>
            <person name="Berthold D.E."/>
            <person name="Hu J."/>
            <person name="Lefler F.W."/>
            <person name="Laughinghouse H.D. IV."/>
        </authorList>
    </citation>
    <scope>NUCLEOTIDE SEQUENCE [LARGE SCALE GENOMIC DNA]</scope>
    <source>
        <strain evidence="2 3">BLCC-M91</strain>
    </source>
</reference>
<keyword evidence="3" id="KW-1185">Reference proteome</keyword>
<evidence type="ECO:0000313" key="3">
    <source>
        <dbReference type="Proteomes" id="UP001231370"/>
    </source>
</evidence>
<protein>
    <submittedName>
        <fullName evidence="2">HNH endonuclease signature motif containing protein</fullName>
    </submittedName>
</protein>
<dbReference type="EMBL" id="JAQPOK010000062">
    <property type="protein sequence ID" value="MDJ1178647.1"/>
    <property type="molecule type" value="Genomic_DNA"/>
</dbReference>
<feature type="domain" description="HNH nuclease" evidence="1">
    <location>
        <begin position="5"/>
        <end position="60"/>
    </location>
</feature>
<dbReference type="RefSeq" id="WP_283761959.1">
    <property type="nucleotide sequence ID" value="NZ_JAQPOK010000062.1"/>
</dbReference>
<dbReference type="Gene3D" id="1.10.30.50">
    <property type="match status" value="1"/>
</dbReference>
<comment type="caution">
    <text evidence="2">The sequence shown here is derived from an EMBL/GenBank/DDBJ whole genome shotgun (WGS) entry which is preliminary data.</text>
</comment>